<organism evidence="2 3">
    <name type="scientific">Aspergillus ochraceoroseus IBT 24754</name>
    <dbReference type="NCBI Taxonomy" id="1392256"/>
    <lineage>
        <taxon>Eukaryota</taxon>
        <taxon>Fungi</taxon>
        <taxon>Dikarya</taxon>
        <taxon>Ascomycota</taxon>
        <taxon>Pezizomycotina</taxon>
        <taxon>Eurotiomycetes</taxon>
        <taxon>Eurotiomycetidae</taxon>
        <taxon>Eurotiales</taxon>
        <taxon>Aspergillaceae</taxon>
        <taxon>Aspergillus</taxon>
        <taxon>Aspergillus subgen. Nidulantes</taxon>
    </lineage>
</organism>
<feature type="compositionally biased region" description="Basic residues" evidence="1">
    <location>
        <begin position="410"/>
        <end position="425"/>
    </location>
</feature>
<feature type="region of interest" description="Disordered" evidence="1">
    <location>
        <begin position="225"/>
        <end position="472"/>
    </location>
</feature>
<dbReference type="GeneID" id="63816079"/>
<dbReference type="PROSITE" id="PS51257">
    <property type="entry name" value="PROKAR_LIPOPROTEIN"/>
    <property type="match status" value="1"/>
</dbReference>
<protein>
    <submittedName>
        <fullName evidence="2">Uncharacterized protein</fullName>
    </submittedName>
</protein>
<sequence>MNPSIARIHHPQAHPAGSSCVMYNNMGTMGPGNLVDQMGRLNVSRSMNFPDNNQRTRDITPDAYKHTGVCYLGYTFFKAQPNPGHKATWAKAEKTRMNLSQSDLINLVQRKAKRISVAGQYQDLTISKQSHVDRLIEDLRRNKPEFQWMCVYVKEVTRDVKGKKFRRGGYETTSMDIILMGKPLAPSYPERGLADADASFQVKDRIPPVGPEHPISEQEPRMVAGGIQPDEQCNGQNFHPQQMPPHIHPSQQPASQFHQQGPPLPPPRQHPVGGPPCLNQGPWTQGTPAGAHVPQHTPVVHGQMGPRPHNDNIKHATPQPGSYHVQPGGAGHRRGKSPMQAFVSEPEPVGGSTSSGEDYIFSLDPECGNSEVDLSGEDVEASEKQAPFRGSLFRGHSAEKSKRSRDVYRTHSRKHALRSSSRKLNRYREEGSIELIPSEDRHAVQHCRRAHGGGSRELGRQPPPPPPPQPPISLDDLDLVYVNHLHGGRAKNDIRDRYLKNWEANLTERERLVEINTRMLNDRIHDVGILGRYRSLWEPGTMYPSRYLADGLH</sequence>
<feature type="compositionally biased region" description="Basic and acidic residues" evidence="1">
    <location>
        <begin position="396"/>
        <end position="409"/>
    </location>
</feature>
<proteinExistence type="predicted"/>
<feature type="compositionally biased region" description="Pro residues" evidence="1">
    <location>
        <begin position="461"/>
        <end position="471"/>
    </location>
</feature>
<dbReference type="Proteomes" id="UP000244073">
    <property type="component" value="Unassembled WGS sequence"/>
</dbReference>
<dbReference type="EMBL" id="MSFN02000001">
    <property type="protein sequence ID" value="PTU25626.1"/>
    <property type="molecule type" value="Genomic_DNA"/>
</dbReference>
<name>A0A2T5MAR0_9EURO</name>
<reference evidence="2 3" key="1">
    <citation type="journal article" date="2018" name="Proc. Natl. Acad. Sci. U.S.A.">
        <title>Linking secondary metabolites to gene clusters through genome sequencing of six diverse Aspergillus species.</title>
        <authorList>
            <person name="Kaerboelling I."/>
            <person name="Vesth T.C."/>
            <person name="Frisvad J.C."/>
            <person name="Nybo J.L."/>
            <person name="Theobald S."/>
            <person name="Kuo A."/>
            <person name="Bowyer P."/>
            <person name="Matsuda Y."/>
            <person name="Mondo S."/>
            <person name="Lyhne E.K."/>
            <person name="Kogle M.E."/>
            <person name="Clum A."/>
            <person name="Lipzen A."/>
            <person name="Salamov A."/>
            <person name="Ngan C.Y."/>
            <person name="Daum C."/>
            <person name="Chiniquy J."/>
            <person name="Barry K."/>
            <person name="LaButti K."/>
            <person name="Haridas S."/>
            <person name="Simmons B.A."/>
            <person name="Magnuson J.K."/>
            <person name="Mortensen U.H."/>
            <person name="Larsen T.O."/>
            <person name="Grigoriev I.V."/>
            <person name="Baker S.E."/>
            <person name="Andersen M.R."/>
        </authorList>
    </citation>
    <scope>NUCLEOTIDE SEQUENCE [LARGE SCALE GENOMIC DNA]</scope>
    <source>
        <strain evidence="2 3">IBT 24754</strain>
    </source>
</reference>
<accession>A0A2T5MAR0</accession>
<comment type="caution">
    <text evidence="2">The sequence shown here is derived from an EMBL/GenBank/DDBJ whole genome shotgun (WGS) entry which is preliminary data.</text>
</comment>
<evidence type="ECO:0000313" key="2">
    <source>
        <dbReference type="EMBL" id="PTU25626.1"/>
    </source>
</evidence>
<dbReference type="OrthoDB" id="5401486at2759"/>
<evidence type="ECO:0000256" key="1">
    <source>
        <dbReference type="SAM" id="MobiDB-lite"/>
    </source>
</evidence>
<gene>
    <name evidence="2" type="ORF">P175DRAFT_0521365</name>
</gene>
<evidence type="ECO:0000313" key="3">
    <source>
        <dbReference type="Proteomes" id="UP000244073"/>
    </source>
</evidence>
<feature type="compositionally biased region" description="Polar residues" evidence="1">
    <location>
        <begin position="231"/>
        <end position="240"/>
    </location>
</feature>
<dbReference type="RefSeq" id="XP_040757018.1">
    <property type="nucleotide sequence ID" value="XM_040899197.1"/>
</dbReference>
<feature type="compositionally biased region" description="Polar residues" evidence="1">
    <location>
        <begin position="249"/>
        <end position="258"/>
    </location>
</feature>
<dbReference type="AlphaFoldDB" id="A0A2T5MAR0"/>
<dbReference type="VEuPathDB" id="FungiDB:P175DRAFT_0521365"/>